<dbReference type="Proteomes" id="UP001197770">
    <property type="component" value="Unassembled WGS sequence"/>
</dbReference>
<comment type="caution">
    <text evidence="1">The sequence shown here is derived from an EMBL/GenBank/DDBJ whole genome shotgun (WGS) entry which is preliminary data.</text>
</comment>
<evidence type="ECO:0000313" key="2">
    <source>
        <dbReference type="Proteomes" id="UP001197770"/>
    </source>
</evidence>
<proteinExistence type="predicted"/>
<gene>
    <name evidence="1" type="ORF">LLW17_08405</name>
</gene>
<evidence type="ECO:0000313" key="1">
    <source>
        <dbReference type="EMBL" id="MCC4212736.1"/>
    </source>
</evidence>
<reference evidence="1 2" key="1">
    <citation type="submission" date="2021-11" db="EMBL/GenBank/DDBJ databases">
        <title>Seasonal and diel survey of microbial diversity of the Tyrrhenian coast.</title>
        <authorList>
            <person name="Gattoni G."/>
            <person name="Corral P."/>
        </authorList>
    </citation>
    <scope>NUCLEOTIDE SEQUENCE [LARGE SCALE GENOMIC DNA]</scope>
    <source>
        <strain evidence="1 2">Mr9</strain>
    </source>
</reference>
<sequence>MKTKTLNFIIWITILTGTLFSCNSDDDRNTAARSSGSIDVFIDGSSTPTQYASNIQAADNPLPQSTGFSTVFKIEARETGGSVFRFSLAPGTTVPTVVNTPATEIITGPISQRLRIDGLLIDDSASNALTVSYTQFGANTGDPIKLSIIGTYFINGDTNAHTIDCQIDITRD</sequence>
<evidence type="ECO:0008006" key="3">
    <source>
        <dbReference type="Google" id="ProtNLM"/>
    </source>
</evidence>
<dbReference type="RefSeq" id="WP_228229811.1">
    <property type="nucleotide sequence ID" value="NZ_JAJGMW010000009.1"/>
</dbReference>
<protein>
    <recommendedName>
        <fullName evidence="3">Lipoprotein</fullName>
    </recommendedName>
</protein>
<organism evidence="1 2">
    <name type="scientific">Leeuwenhoekiella parthenopeia</name>
    <dbReference type="NCBI Taxonomy" id="2890320"/>
    <lineage>
        <taxon>Bacteria</taxon>
        <taxon>Pseudomonadati</taxon>
        <taxon>Bacteroidota</taxon>
        <taxon>Flavobacteriia</taxon>
        <taxon>Flavobacteriales</taxon>
        <taxon>Flavobacteriaceae</taxon>
        <taxon>Leeuwenhoekiella</taxon>
    </lineage>
</organism>
<name>A0ABS8GRX2_9FLAO</name>
<keyword evidence="2" id="KW-1185">Reference proteome</keyword>
<dbReference type="PROSITE" id="PS51257">
    <property type="entry name" value="PROKAR_LIPOPROTEIN"/>
    <property type="match status" value="1"/>
</dbReference>
<dbReference type="EMBL" id="JAJGMW010000009">
    <property type="protein sequence ID" value="MCC4212736.1"/>
    <property type="molecule type" value="Genomic_DNA"/>
</dbReference>
<accession>A0ABS8GRX2</accession>